<dbReference type="AlphaFoldDB" id="A0A437J744"/>
<organism evidence="3 4">
    <name type="scientific">Sphingobium algorifonticola</name>
    <dbReference type="NCBI Taxonomy" id="2008318"/>
    <lineage>
        <taxon>Bacteria</taxon>
        <taxon>Pseudomonadati</taxon>
        <taxon>Pseudomonadota</taxon>
        <taxon>Alphaproteobacteria</taxon>
        <taxon>Sphingomonadales</taxon>
        <taxon>Sphingomonadaceae</taxon>
        <taxon>Sphingobium</taxon>
    </lineage>
</organism>
<dbReference type="OrthoDB" id="7432052at2"/>
<dbReference type="InterPro" id="IPR043129">
    <property type="entry name" value="ATPase_NBD"/>
</dbReference>
<dbReference type="RefSeq" id="WP_127690996.1">
    <property type="nucleotide sequence ID" value="NZ_RZUL01000003.1"/>
</dbReference>
<keyword evidence="1" id="KW-1133">Transmembrane helix</keyword>
<keyword evidence="1" id="KW-0812">Transmembrane</keyword>
<dbReference type="GO" id="GO:0009276">
    <property type="term" value="C:Gram-negative-bacterium-type cell wall"/>
    <property type="evidence" value="ECO:0007669"/>
    <property type="project" value="InterPro"/>
</dbReference>
<keyword evidence="1" id="KW-0472">Membrane</keyword>
<evidence type="ECO:0000313" key="4">
    <source>
        <dbReference type="Proteomes" id="UP000282977"/>
    </source>
</evidence>
<evidence type="ECO:0000259" key="2">
    <source>
        <dbReference type="Pfam" id="PF05134"/>
    </source>
</evidence>
<feature type="domain" description="GspL cytoplasmic actin-ATPase-like" evidence="2">
    <location>
        <begin position="8"/>
        <end position="165"/>
    </location>
</feature>
<keyword evidence="4" id="KW-1185">Reference proteome</keyword>
<protein>
    <submittedName>
        <fullName evidence="3">General secretion pathway protein GspL</fullName>
    </submittedName>
</protein>
<dbReference type="SUPFAM" id="SSF53067">
    <property type="entry name" value="Actin-like ATPase domain"/>
    <property type="match status" value="1"/>
</dbReference>
<dbReference type="Gene3D" id="3.30.420.380">
    <property type="match status" value="1"/>
</dbReference>
<dbReference type="GO" id="GO:0015627">
    <property type="term" value="C:type II protein secretion system complex"/>
    <property type="evidence" value="ECO:0007669"/>
    <property type="project" value="InterPro"/>
</dbReference>
<dbReference type="NCBIfam" id="TIGR01709">
    <property type="entry name" value="typeII_sec_gspL"/>
    <property type="match status" value="1"/>
</dbReference>
<name>A0A437J744_9SPHN</name>
<reference evidence="3 4" key="1">
    <citation type="submission" date="2019-01" db="EMBL/GenBank/DDBJ databases">
        <authorList>
            <person name="Chen W.-M."/>
        </authorList>
    </citation>
    <scope>NUCLEOTIDE SEQUENCE [LARGE SCALE GENOMIC DNA]</scope>
    <source>
        <strain evidence="3 4">TLA-22</strain>
    </source>
</reference>
<evidence type="ECO:0000313" key="3">
    <source>
        <dbReference type="EMBL" id="RVT40999.1"/>
    </source>
</evidence>
<proteinExistence type="predicted"/>
<dbReference type="EMBL" id="RZUL01000003">
    <property type="protein sequence ID" value="RVT40999.1"/>
    <property type="molecule type" value="Genomic_DNA"/>
</dbReference>
<dbReference type="InterPro" id="IPR007812">
    <property type="entry name" value="T2SS_protein-GspL"/>
</dbReference>
<sequence>MTPRDALIVMLPDAADDAPTWWRVADGGVVQTGTGTDWLSACGLQALPSGAMVMLVVPTAAAVLHSVTMPDLPPRQARAAARIAALDRSMAPADTLLAVSLEPDATAGAHQVVVVARADMQHWLLWAQHHAIDPDIVIPTAFLLPLPEDGLVRGQIGPARVLRGAALALDADDPLAPVLIGDAAVIDLPQDTVRAATIAALSAPHVNVRTSVFAKRTRQAVDGRQLARIAMWCGFIALVSLCIALIALLRLNGDARRLDAETIAVARAVLPQASDAEQAEREIDAMLAARGTGAYGFSGPVSGLFSAMRGAPSVALTLLDRSADGMVKATLAASKAEDINVVLLALQAAGFTITATSSQDNSGRIVADITVRP</sequence>
<gene>
    <name evidence="3" type="ORF">ENE74_11140</name>
</gene>
<accession>A0A437J744</accession>
<evidence type="ECO:0000256" key="1">
    <source>
        <dbReference type="SAM" id="Phobius"/>
    </source>
</evidence>
<dbReference type="Proteomes" id="UP000282977">
    <property type="component" value="Unassembled WGS sequence"/>
</dbReference>
<dbReference type="Pfam" id="PF05134">
    <property type="entry name" value="T2SSL"/>
    <property type="match status" value="1"/>
</dbReference>
<dbReference type="GO" id="GO:0015628">
    <property type="term" value="P:protein secretion by the type II secretion system"/>
    <property type="evidence" value="ECO:0007669"/>
    <property type="project" value="InterPro"/>
</dbReference>
<comment type="caution">
    <text evidence="3">The sequence shown here is derived from an EMBL/GenBank/DDBJ whole genome shotgun (WGS) entry which is preliminary data.</text>
</comment>
<dbReference type="InterPro" id="IPR024230">
    <property type="entry name" value="GspL_cyto_dom"/>
</dbReference>
<feature type="transmembrane region" description="Helical" evidence="1">
    <location>
        <begin position="229"/>
        <end position="249"/>
    </location>
</feature>